<dbReference type="Gene3D" id="1.10.1040.10">
    <property type="entry name" value="N-(1-d-carboxylethyl)-l-norvaline Dehydrogenase, domain 2"/>
    <property type="match status" value="1"/>
</dbReference>
<dbReference type="InterPro" id="IPR013328">
    <property type="entry name" value="6PGD_dom2"/>
</dbReference>
<keyword evidence="2" id="KW-1185">Reference proteome</keyword>
<dbReference type="Proteomes" id="UP000736373">
    <property type="component" value="Unassembled WGS sequence"/>
</dbReference>
<gene>
    <name evidence="1" type="ORF">F6X42_08590</name>
</gene>
<protein>
    <recommendedName>
        <fullName evidence="3">D-mannonate oxidoreductase</fullName>
    </recommendedName>
</protein>
<evidence type="ECO:0008006" key="3">
    <source>
        <dbReference type="Google" id="ProtNLM"/>
    </source>
</evidence>
<dbReference type="InterPro" id="IPR008927">
    <property type="entry name" value="6-PGluconate_DH-like_C_sf"/>
</dbReference>
<comment type="caution">
    <text evidence="1">The sequence shown here is derived from an EMBL/GenBank/DDBJ whole genome shotgun (WGS) entry which is preliminary data.</text>
</comment>
<dbReference type="EMBL" id="VZQQ01000005">
    <property type="protein sequence ID" value="MBC8746665.1"/>
    <property type="molecule type" value="Genomic_DNA"/>
</dbReference>
<accession>A0ABR7PK40</accession>
<proteinExistence type="predicted"/>
<dbReference type="SUPFAM" id="SSF48179">
    <property type="entry name" value="6-phosphogluconate dehydrogenase C-terminal domain-like"/>
    <property type="match status" value="1"/>
</dbReference>
<name>A0ABR7PK40_9BURK</name>
<organism evidence="1 2">
    <name type="scientific">Paraburkholderia podalyriae</name>
    <dbReference type="NCBI Taxonomy" id="1938811"/>
    <lineage>
        <taxon>Bacteria</taxon>
        <taxon>Pseudomonadati</taxon>
        <taxon>Pseudomonadota</taxon>
        <taxon>Betaproteobacteria</taxon>
        <taxon>Burkholderiales</taxon>
        <taxon>Burkholderiaceae</taxon>
        <taxon>Paraburkholderia</taxon>
    </lineage>
</organism>
<sequence>MGNPILQFGTSRFLQAHADLFVSAALDAGRALGHVSVVQTTANPESLARIEALRERFENPFLDHRLADIARNHEQKKERRFKPVIELARELGVRVEQPRLNAALAARAHGG</sequence>
<evidence type="ECO:0000313" key="1">
    <source>
        <dbReference type="EMBL" id="MBC8746665.1"/>
    </source>
</evidence>
<evidence type="ECO:0000313" key="2">
    <source>
        <dbReference type="Proteomes" id="UP000736373"/>
    </source>
</evidence>
<reference evidence="1 2" key="1">
    <citation type="submission" date="2019-09" db="EMBL/GenBank/DDBJ databases">
        <title>Paraburkholderia podalyriae sp. nov., A South African Podalyria-associated rhizobium.</title>
        <authorList>
            <person name="Mavima L."/>
            <person name="Beukes C.W."/>
            <person name="Palmer M."/>
            <person name="De Meyer S.E."/>
            <person name="James E.K."/>
            <person name="Maluk M."/>
            <person name="Avontuur J.R."/>
            <person name="Chan W.Y."/>
            <person name="Venter S.N."/>
            <person name="Steenkamp E.T."/>
        </authorList>
    </citation>
    <scope>NUCLEOTIDE SEQUENCE [LARGE SCALE GENOMIC DNA]</scope>
    <source>
        <strain evidence="1 2">WC7.3b</strain>
    </source>
</reference>